<dbReference type="Pfam" id="PF01311">
    <property type="entry name" value="Bac_export_1"/>
    <property type="match status" value="1"/>
</dbReference>
<dbReference type="InterPro" id="IPR002010">
    <property type="entry name" value="T3SS_IM_R"/>
</dbReference>
<dbReference type="PANTHER" id="PTHR30065:SF1">
    <property type="entry name" value="SURFACE PRESENTATION OF ANTIGENS PROTEIN SPAR"/>
    <property type="match status" value="1"/>
</dbReference>
<dbReference type="PANTHER" id="PTHR30065">
    <property type="entry name" value="FLAGELLAR BIOSYNTHETIC PROTEIN FLIR"/>
    <property type="match status" value="1"/>
</dbReference>
<dbReference type="PRINTS" id="PR00953">
    <property type="entry name" value="TYPE3IMRPROT"/>
</dbReference>
<keyword evidence="6 7" id="KW-0472">Membrane</keyword>
<keyword evidence="9" id="KW-1185">Reference proteome</keyword>
<feature type="transmembrane region" description="Helical" evidence="7">
    <location>
        <begin position="164"/>
        <end position="197"/>
    </location>
</feature>
<keyword evidence="3" id="KW-1003">Cell membrane</keyword>
<dbReference type="AlphaFoldDB" id="U3A7R5"/>
<evidence type="ECO:0000256" key="2">
    <source>
        <dbReference type="ARBA" id="ARBA00009772"/>
    </source>
</evidence>
<dbReference type="GO" id="GO:0005886">
    <property type="term" value="C:plasma membrane"/>
    <property type="evidence" value="ECO:0007669"/>
    <property type="project" value="UniProtKB-SubCell"/>
</dbReference>
<dbReference type="Proteomes" id="UP000016568">
    <property type="component" value="Unassembled WGS sequence"/>
</dbReference>
<comment type="caution">
    <text evidence="8">The sequence shown here is derived from an EMBL/GenBank/DDBJ whole genome shotgun (WGS) entry which is preliminary data.</text>
</comment>
<keyword evidence="4 7" id="KW-0812">Transmembrane</keyword>
<comment type="similarity">
    <text evidence="2">Belongs to the FliR/MopE/SpaR family.</text>
</comment>
<keyword evidence="8" id="KW-0969">Cilium</keyword>
<reference evidence="8 9" key="1">
    <citation type="submission" date="2013-09" db="EMBL/GenBank/DDBJ databases">
        <title>Whole genome shotgun sequence of Novosphingobium tardaugens NBRC 16725.</title>
        <authorList>
            <person name="Isaki S."/>
            <person name="Hosoyama A."/>
            <person name="Tsuchikane K."/>
            <person name="Katsumata H."/>
            <person name="Ando Y."/>
            <person name="Yamazaki S."/>
            <person name="Fujita N."/>
        </authorList>
    </citation>
    <scope>NUCLEOTIDE SEQUENCE [LARGE SCALE GENOMIC DNA]</scope>
    <source>
        <strain evidence="8 9">NBRC 16725</strain>
    </source>
</reference>
<proteinExistence type="inferred from homology"/>
<dbReference type="GO" id="GO:0006605">
    <property type="term" value="P:protein targeting"/>
    <property type="evidence" value="ECO:0007669"/>
    <property type="project" value="InterPro"/>
</dbReference>
<evidence type="ECO:0000313" key="9">
    <source>
        <dbReference type="Proteomes" id="UP000016568"/>
    </source>
</evidence>
<gene>
    <name evidence="8" type="primary">fliR</name>
    <name evidence="8" type="ORF">NT2_12_00520</name>
</gene>
<sequence length="255" mass="26348">MVTHLVAALLVALRLAPALAYGGPFTLLRIPVPVRVLLGLSLALWLVTARPDATIAAVKAGHALPGLAAGELFVGMAVALCLQLAFAAILWAGRAIDIQAGFGLGTVADPVTQTEMPLAGTVFAYAAAAVFFTMGGMHDLLALWAASFDALPLGHGILAGDMQALMVLVGTLFAMGLGLFGVIMLVLFLLDLTIAFLSRTLPQMNVMMLGFQVKAMATLVMLPVALALSGGLFLRLLRFALESAPGLIGQAGFPG</sequence>
<organism evidence="8 9">
    <name type="scientific">Caenibius tardaugens NBRC 16725</name>
    <dbReference type="NCBI Taxonomy" id="1219035"/>
    <lineage>
        <taxon>Bacteria</taxon>
        <taxon>Pseudomonadati</taxon>
        <taxon>Pseudomonadota</taxon>
        <taxon>Alphaproteobacteria</taxon>
        <taxon>Sphingomonadales</taxon>
        <taxon>Erythrobacteraceae</taxon>
        <taxon>Caenibius</taxon>
    </lineage>
</organism>
<feature type="transmembrane region" description="Helical" evidence="7">
    <location>
        <begin position="32"/>
        <end position="51"/>
    </location>
</feature>
<feature type="transmembrane region" description="Helical" evidence="7">
    <location>
        <begin position="116"/>
        <end position="134"/>
    </location>
</feature>
<evidence type="ECO:0000256" key="3">
    <source>
        <dbReference type="ARBA" id="ARBA00022475"/>
    </source>
</evidence>
<evidence type="ECO:0000256" key="4">
    <source>
        <dbReference type="ARBA" id="ARBA00022692"/>
    </source>
</evidence>
<evidence type="ECO:0000256" key="5">
    <source>
        <dbReference type="ARBA" id="ARBA00022989"/>
    </source>
</evidence>
<feature type="transmembrane region" description="Helical" evidence="7">
    <location>
        <begin position="217"/>
        <end position="237"/>
    </location>
</feature>
<dbReference type="RefSeq" id="WP_021691606.1">
    <property type="nucleotide sequence ID" value="NZ_BASZ01000012.1"/>
</dbReference>
<evidence type="ECO:0000256" key="7">
    <source>
        <dbReference type="SAM" id="Phobius"/>
    </source>
</evidence>
<evidence type="ECO:0000313" key="8">
    <source>
        <dbReference type="EMBL" id="GAD50788.1"/>
    </source>
</evidence>
<accession>U3A7R5</accession>
<name>U3A7R5_9SPHN</name>
<keyword evidence="8" id="KW-0282">Flagellum</keyword>
<feature type="transmembrane region" description="Helical" evidence="7">
    <location>
        <begin position="72"/>
        <end position="96"/>
    </location>
</feature>
<comment type="subcellular location">
    <subcellularLocation>
        <location evidence="1">Cell membrane</location>
        <topology evidence="1">Multi-pass membrane protein</topology>
    </subcellularLocation>
</comment>
<keyword evidence="8" id="KW-0966">Cell projection</keyword>
<dbReference type="eggNOG" id="COG1684">
    <property type="taxonomic scope" value="Bacteria"/>
</dbReference>
<keyword evidence="5 7" id="KW-1133">Transmembrane helix</keyword>
<evidence type="ECO:0000256" key="1">
    <source>
        <dbReference type="ARBA" id="ARBA00004651"/>
    </source>
</evidence>
<protein>
    <submittedName>
        <fullName evidence="8">Flagellar biosynthetic protein FliR</fullName>
    </submittedName>
</protein>
<dbReference type="EMBL" id="BASZ01000012">
    <property type="protein sequence ID" value="GAD50788.1"/>
    <property type="molecule type" value="Genomic_DNA"/>
</dbReference>
<evidence type="ECO:0000256" key="6">
    <source>
        <dbReference type="ARBA" id="ARBA00023136"/>
    </source>
</evidence>